<gene>
    <name evidence="2" type="ORF">JG688_00015385</name>
</gene>
<sequence length="429" mass="47440">MARLRIAELQAEALRPGVAIEHYFRGIGCEASCGDRAAAVLSIDTTPGESLPVGLDTGEALPLTNLMQRRRDSTGDYLSTEASTKNICISSSLNEFPTALIGQNYNYFATVPVDLLQVHDHDEIMLHASFSSARAAGGFVKDYALNMNTTVIWSVTIAQRCSRGESAKSTRKPPVSKLAHIATGFWYVSKFNLTHAQFCNSIANPTARQLLNQPGFKAAILDGHSTSRARIVNNSKEVDGIDFSDKHAVVNRAIRTALEKMECDPVAEFNALLAFMKLFASRNDGSRVCCQLDSAGRFYRSFLSIGSLMQQQHRFLPVWKCDGTHMKDPGYNGICITLVGKDGDKHVISVAVAYVHKETTDNFVWIFANCIAGGVQLHDRPIFTDRGKRLSTQEALSKTRIQIHLKLCSMHLRFNAVHEFKKLGVRKET</sequence>
<dbReference type="AlphaFoldDB" id="A0A8J5IVR0"/>
<evidence type="ECO:0000259" key="1">
    <source>
        <dbReference type="Pfam" id="PF10551"/>
    </source>
</evidence>
<feature type="domain" description="MULE transposase" evidence="1">
    <location>
        <begin position="318"/>
        <end position="412"/>
    </location>
</feature>
<protein>
    <recommendedName>
        <fullName evidence="1">MULE transposase domain-containing protein</fullName>
    </recommendedName>
</protein>
<dbReference type="EMBL" id="JAENGY010001655">
    <property type="protein sequence ID" value="KAG6947799.1"/>
    <property type="molecule type" value="Genomic_DNA"/>
</dbReference>
<evidence type="ECO:0000313" key="2">
    <source>
        <dbReference type="EMBL" id="KAG6947799.1"/>
    </source>
</evidence>
<reference evidence="2" key="1">
    <citation type="submission" date="2021-01" db="EMBL/GenBank/DDBJ databases">
        <title>Phytophthora aleatoria, a newly-described species from Pinus radiata is distinct from Phytophthora cactorum isolates based on comparative genomics.</title>
        <authorList>
            <person name="Mcdougal R."/>
            <person name="Panda P."/>
            <person name="Williams N."/>
            <person name="Studholme D.J."/>
        </authorList>
    </citation>
    <scope>NUCLEOTIDE SEQUENCE</scope>
    <source>
        <strain evidence="2">NZFS 4037</strain>
    </source>
</reference>
<accession>A0A8J5IVR0</accession>
<dbReference type="Pfam" id="PF10551">
    <property type="entry name" value="MULE"/>
    <property type="match status" value="1"/>
</dbReference>
<organism evidence="2 3">
    <name type="scientific">Phytophthora aleatoria</name>
    <dbReference type="NCBI Taxonomy" id="2496075"/>
    <lineage>
        <taxon>Eukaryota</taxon>
        <taxon>Sar</taxon>
        <taxon>Stramenopiles</taxon>
        <taxon>Oomycota</taxon>
        <taxon>Peronosporomycetes</taxon>
        <taxon>Peronosporales</taxon>
        <taxon>Peronosporaceae</taxon>
        <taxon>Phytophthora</taxon>
    </lineage>
</organism>
<proteinExistence type="predicted"/>
<dbReference type="Proteomes" id="UP000709295">
    <property type="component" value="Unassembled WGS sequence"/>
</dbReference>
<comment type="caution">
    <text evidence="2">The sequence shown here is derived from an EMBL/GenBank/DDBJ whole genome shotgun (WGS) entry which is preliminary data.</text>
</comment>
<keyword evidence="3" id="KW-1185">Reference proteome</keyword>
<dbReference type="InterPro" id="IPR018289">
    <property type="entry name" value="MULE_transposase_dom"/>
</dbReference>
<evidence type="ECO:0000313" key="3">
    <source>
        <dbReference type="Proteomes" id="UP000709295"/>
    </source>
</evidence>
<name>A0A8J5IVR0_9STRA</name>